<dbReference type="EMBL" id="UOEJ01000138">
    <property type="protein sequence ID" value="VAW00852.1"/>
    <property type="molecule type" value="Genomic_DNA"/>
</dbReference>
<sequence>MSTRPKTAQRREQIMLATLDIFLEQGVENTRIEDICLRAGASVGSIYHHFGGKKALADALYLEALDRYLKPLDQAVSKVQTPPEFFNAIVCHHINWVRDNRSWARYLLLIRRHDRSAELEEKVAQLNGQYLKGAFDQLKKYADGGQIRKLPRYLYAPMIMGPCQELVRQYLENRRGSLPDDVIDTVADVIWRGLKS</sequence>
<evidence type="ECO:0000256" key="1">
    <source>
        <dbReference type="ARBA" id="ARBA00023125"/>
    </source>
</evidence>
<protein>
    <submittedName>
        <fullName evidence="3">Transcriptional regulator, AcrR family</fullName>
    </submittedName>
</protein>
<dbReference type="PANTHER" id="PTHR30055">
    <property type="entry name" value="HTH-TYPE TRANSCRIPTIONAL REGULATOR RUTR"/>
    <property type="match status" value="1"/>
</dbReference>
<dbReference type="GO" id="GO:0003700">
    <property type="term" value="F:DNA-binding transcription factor activity"/>
    <property type="evidence" value="ECO:0007669"/>
    <property type="project" value="TreeGrafter"/>
</dbReference>
<accession>A0A3B0SE65</accession>
<feature type="domain" description="HTH tetR-type" evidence="2">
    <location>
        <begin position="8"/>
        <end position="68"/>
    </location>
</feature>
<evidence type="ECO:0000259" key="2">
    <source>
        <dbReference type="PROSITE" id="PS50977"/>
    </source>
</evidence>
<dbReference type="InterPro" id="IPR009057">
    <property type="entry name" value="Homeodomain-like_sf"/>
</dbReference>
<dbReference type="Pfam" id="PF00440">
    <property type="entry name" value="TetR_N"/>
    <property type="match status" value="1"/>
</dbReference>
<dbReference type="AlphaFoldDB" id="A0A3B0SE65"/>
<keyword evidence="1" id="KW-0238">DNA-binding</keyword>
<organism evidence="3">
    <name type="scientific">hydrothermal vent metagenome</name>
    <dbReference type="NCBI Taxonomy" id="652676"/>
    <lineage>
        <taxon>unclassified sequences</taxon>
        <taxon>metagenomes</taxon>
        <taxon>ecological metagenomes</taxon>
    </lineage>
</organism>
<proteinExistence type="predicted"/>
<dbReference type="InterPro" id="IPR050109">
    <property type="entry name" value="HTH-type_TetR-like_transc_reg"/>
</dbReference>
<dbReference type="PRINTS" id="PR00455">
    <property type="entry name" value="HTHTETR"/>
</dbReference>
<dbReference type="Gene3D" id="1.10.357.10">
    <property type="entry name" value="Tetracycline Repressor, domain 2"/>
    <property type="match status" value="1"/>
</dbReference>
<gene>
    <name evidence="3" type="ORF">MNBD_ALPHA01-940</name>
</gene>
<dbReference type="PROSITE" id="PS50977">
    <property type="entry name" value="HTH_TETR_2"/>
    <property type="match status" value="1"/>
</dbReference>
<dbReference type="SUPFAM" id="SSF48498">
    <property type="entry name" value="Tetracyclin repressor-like, C-terminal domain"/>
    <property type="match status" value="1"/>
</dbReference>
<dbReference type="InterPro" id="IPR001647">
    <property type="entry name" value="HTH_TetR"/>
</dbReference>
<name>A0A3B0SE65_9ZZZZ</name>
<dbReference type="InterPro" id="IPR036271">
    <property type="entry name" value="Tet_transcr_reg_TetR-rel_C_sf"/>
</dbReference>
<reference evidence="3" key="1">
    <citation type="submission" date="2018-06" db="EMBL/GenBank/DDBJ databases">
        <authorList>
            <person name="Zhirakovskaya E."/>
        </authorList>
    </citation>
    <scope>NUCLEOTIDE SEQUENCE</scope>
</reference>
<evidence type="ECO:0000313" key="3">
    <source>
        <dbReference type="EMBL" id="VAW00852.1"/>
    </source>
</evidence>
<dbReference type="GO" id="GO:0000976">
    <property type="term" value="F:transcription cis-regulatory region binding"/>
    <property type="evidence" value="ECO:0007669"/>
    <property type="project" value="TreeGrafter"/>
</dbReference>
<dbReference type="PANTHER" id="PTHR30055:SF187">
    <property type="entry name" value="TRANSCRIPTIONAL REGULATORY PROTEIN"/>
    <property type="match status" value="1"/>
</dbReference>
<dbReference type="SUPFAM" id="SSF46689">
    <property type="entry name" value="Homeodomain-like"/>
    <property type="match status" value="1"/>
</dbReference>